<evidence type="ECO:0000256" key="10">
    <source>
        <dbReference type="ARBA" id="ARBA00023277"/>
    </source>
</evidence>
<dbReference type="GO" id="GO:0016301">
    <property type="term" value="F:kinase activity"/>
    <property type="evidence" value="ECO:0007669"/>
    <property type="project" value="UniProtKB-KW"/>
</dbReference>
<comment type="cofactor">
    <cofactor evidence="1">
        <name>Mg(2+)</name>
        <dbReference type="ChEBI" id="CHEBI:18420"/>
    </cofactor>
</comment>
<evidence type="ECO:0000256" key="6">
    <source>
        <dbReference type="ARBA" id="ARBA00022741"/>
    </source>
</evidence>
<keyword evidence="6" id="KW-0547">Nucleotide-binding</keyword>
<evidence type="ECO:0000259" key="12">
    <source>
        <dbReference type="Pfam" id="PF22973"/>
    </source>
</evidence>
<organism evidence="14 15">
    <name type="scientific">Tetradesmus obliquus</name>
    <name type="common">Green alga</name>
    <name type="synonym">Acutodesmus obliquus</name>
    <dbReference type="NCBI Taxonomy" id="3088"/>
    <lineage>
        <taxon>Eukaryota</taxon>
        <taxon>Viridiplantae</taxon>
        <taxon>Chlorophyta</taxon>
        <taxon>core chlorophytes</taxon>
        <taxon>Chlorophyceae</taxon>
        <taxon>CS clade</taxon>
        <taxon>Sphaeropleales</taxon>
        <taxon>Scenedesmaceae</taxon>
        <taxon>Tetradesmus</taxon>
    </lineage>
</organism>
<protein>
    <submittedName>
        <fullName evidence="14">Uncharacterized protein</fullName>
    </submittedName>
</protein>
<dbReference type="Gene3D" id="3.30.1490.20">
    <property type="entry name" value="ATP-grasp fold, A domain"/>
    <property type="match status" value="1"/>
</dbReference>
<keyword evidence="5" id="KW-0479">Metal-binding</keyword>
<evidence type="ECO:0000259" key="13">
    <source>
        <dbReference type="Pfam" id="PF23166"/>
    </source>
</evidence>
<sequence length="1138" mass="123326">MIVDRALQLGGGSVRTCTLNVHPGRLHARTSCAPARRRQAVAQSFGSALAGNASAGVTLVQRTSQVTSISCSSRRSSVVAHAVQAPPAPAAAEELSRVFYEQGGVTVVATKDASGYSVLVEAQEPRGMVLHWGINEWEAPPQELLPEGSNKVDDKAVQTHFKDGRSVWLHFPTSNAPERIVFVLKELSPENWINNGSCYSVQLKPPGIDKLISRVLDCEGEASHWSLKDRLVLVNDVLDGFAAAGPDGMGFIFTWLRMSSSKILTWARRSNYQSKDIAWMQKVTSERMTDKARAHPDPWVRLYARLALAGLPRGGGNGDDIRMGILHIMREYGIKEGHRPGIDEPFLEQWHQKLHQNTTPEDVSICEAYLAYLHSGNHDDYWRVLWDHGKITKERLEGMNIPIKAWPQHLPHMINAFKGYLWTLKTCHSGADMDTAAEMAKGHLDGDTTWMLFDMLQNRNEWWVPGKIVEVRKRLAGVWRAPGGSRDVLLLDIALDNYFRTMIERTDRSTLSRDNLVDMVGMVLENAGIACESDDLQQCGRLWGRVASADNRWSGEWGLQALAAAQRLELSLAGYADDMCSHTQRHAEALGKAAKVDQAFILNFGEEVVRGQPVFVLSGLLQDLERHLRDAAGAGPWQVISQVPALGEVTVQSLADIQGQAFDKPLVLICEKLGGMEDIPPGITAVLTKSSTDVLSHVAIRARSQGVLLATCFEDSEWQRLVGMQGQHVSLEVNPAGEVTTVQVDPPSGDAAAGAASRGGRKLTLAAPAPWSAWAVAEQQFGPGVVGAKANNLAKLRNKLPEWIQVPASVALPFGTFEQVLAFGANSGAAARLRELQQELGRAEVLAFSANSGAAARLRELQQELGRAEVGAGVPPALAEIRQLVRRQLQAPPELIQELSRTAAAAGLPGADSWTSPGEWAPMWAAITKVWASQWAERAWLSRQACGVPEGQLSMSVLLQQVVDGQYAFVLHTANPLTGRHGDMFGELVAGLGEVLVGNYPGRALSFSDSPGAPEPQLLSLPSKRVALYAPQGGTLIARSDTNGEDLEAFAGAGLYDSVPVVPLNEVTIEAAEEALLWDGGLRSRLIDSIVDVGQAVEDAFGGVAQDIEGVWREGKLVVVQARPQVLPTGAGDGNGRH</sequence>
<dbReference type="EMBL" id="FNXT01001293">
    <property type="protein sequence ID" value="SZX77697.1"/>
    <property type="molecule type" value="Genomic_DNA"/>
</dbReference>
<dbReference type="PANTHER" id="PTHR46999:SF2">
    <property type="entry name" value="CARBOHYDRATE-BINDING MODULE FAMILY 45 PROTEIN"/>
    <property type="match status" value="1"/>
</dbReference>
<evidence type="ECO:0000313" key="15">
    <source>
        <dbReference type="Proteomes" id="UP000256970"/>
    </source>
</evidence>
<dbReference type="InterPro" id="IPR056301">
    <property type="entry name" value="GWD-like_N_Ig"/>
</dbReference>
<dbReference type="GO" id="GO:0046872">
    <property type="term" value="F:metal ion binding"/>
    <property type="evidence" value="ECO:0007669"/>
    <property type="project" value="UniProtKB-KW"/>
</dbReference>
<keyword evidence="9" id="KW-0460">Magnesium</keyword>
<keyword evidence="15" id="KW-1185">Reference proteome</keyword>
<dbReference type="InterPro" id="IPR054481">
    <property type="entry name" value="GWD1_pHisD"/>
</dbReference>
<dbReference type="Pfam" id="PF22973">
    <property type="entry name" value="GWD1_pHisD"/>
    <property type="match status" value="1"/>
</dbReference>
<evidence type="ECO:0000259" key="11">
    <source>
        <dbReference type="Pfam" id="PF01326"/>
    </source>
</evidence>
<evidence type="ECO:0000256" key="9">
    <source>
        <dbReference type="ARBA" id="ARBA00022842"/>
    </source>
</evidence>
<dbReference type="SUPFAM" id="SSF56059">
    <property type="entry name" value="Glutathione synthetase ATP-binding domain-like"/>
    <property type="match status" value="1"/>
</dbReference>
<dbReference type="Gene3D" id="3.30.470.20">
    <property type="entry name" value="ATP-grasp fold, B domain"/>
    <property type="match status" value="1"/>
</dbReference>
<reference evidence="14 15" key="1">
    <citation type="submission" date="2016-10" db="EMBL/GenBank/DDBJ databases">
        <authorList>
            <person name="Cai Z."/>
        </authorList>
    </citation>
    <scope>NUCLEOTIDE SEQUENCE [LARGE SCALE GENOMIC DNA]</scope>
</reference>
<keyword evidence="4" id="KW-0808">Transferase</keyword>
<evidence type="ECO:0000256" key="8">
    <source>
        <dbReference type="ARBA" id="ARBA00022840"/>
    </source>
</evidence>
<dbReference type="PANTHER" id="PTHR46999">
    <property type="entry name" value="ALPHA-GLUCAN WATER DIKINASE 1, CHLOROPLASTIC-RELATED"/>
    <property type="match status" value="1"/>
</dbReference>
<evidence type="ECO:0000313" key="14">
    <source>
        <dbReference type="EMBL" id="SZX77697.1"/>
    </source>
</evidence>
<keyword evidence="10" id="KW-0119">Carbohydrate metabolism</keyword>
<feature type="domain" description="Pyruvate phosphate dikinase AMP/ATP-binding" evidence="11">
    <location>
        <begin position="785"/>
        <end position="1125"/>
    </location>
</feature>
<proteinExistence type="inferred from homology"/>
<dbReference type="GO" id="GO:0005524">
    <property type="term" value="F:ATP binding"/>
    <property type="evidence" value="ECO:0007669"/>
    <property type="project" value="UniProtKB-KW"/>
</dbReference>
<evidence type="ECO:0000256" key="5">
    <source>
        <dbReference type="ARBA" id="ARBA00022723"/>
    </source>
</evidence>
<evidence type="ECO:0000256" key="7">
    <source>
        <dbReference type="ARBA" id="ARBA00022777"/>
    </source>
</evidence>
<dbReference type="Proteomes" id="UP000256970">
    <property type="component" value="Unassembled WGS sequence"/>
</dbReference>
<feature type="domain" description="Alpha-glucan water dikinase phosphohistidine-like" evidence="12">
    <location>
        <begin position="636"/>
        <end position="740"/>
    </location>
</feature>
<dbReference type="AlphaFoldDB" id="A0A383WJR0"/>
<comment type="similarity">
    <text evidence="2">Belongs to the PEP-utilizing enzyme family.</text>
</comment>
<keyword evidence="8" id="KW-0067">ATP-binding</keyword>
<evidence type="ECO:0000256" key="4">
    <source>
        <dbReference type="ARBA" id="ARBA00022679"/>
    </source>
</evidence>
<evidence type="ECO:0000256" key="2">
    <source>
        <dbReference type="ARBA" id="ARBA00007837"/>
    </source>
</evidence>
<accession>A0A383WJR0</accession>
<name>A0A383WJR0_TETOB</name>
<gene>
    <name evidence="14" type="ORF">BQ4739_LOCUS18043</name>
</gene>
<dbReference type="InterPro" id="IPR013815">
    <property type="entry name" value="ATP_grasp_subdomain_1"/>
</dbReference>
<evidence type="ECO:0000256" key="1">
    <source>
        <dbReference type="ARBA" id="ARBA00001946"/>
    </source>
</evidence>
<dbReference type="Pfam" id="PF23166">
    <property type="entry name" value="Ig_N_CWD1"/>
    <property type="match status" value="1"/>
</dbReference>
<keyword evidence="7" id="KW-0418">Kinase</keyword>
<dbReference type="InterPro" id="IPR002192">
    <property type="entry name" value="PPDK_AMP/ATP-bd"/>
</dbReference>
<comment type="subunit">
    <text evidence="3">Homodimer.</text>
</comment>
<dbReference type="STRING" id="3088.A0A383WJR0"/>
<feature type="domain" description="Alpha-glucan water dikinase-like N-terminal Ig-like" evidence="13">
    <location>
        <begin position="103"/>
        <end position="201"/>
    </location>
</feature>
<evidence type="ECO:0000256" key="3">
    <source>
        <dbReference type="ARBA" id="ARBA00011738"/>
    </source>
</evidence>
<dbReference type="Pfam" id="PF01326">
    <property type="entry name" value="PPDK_N"/>
    <property type="match status" value="1"/>
</dbReference>